<sequence length="305" mass="33123">MTNLLKSSVVRTSVPTRFLILSDTHNFQFNENKPWSLRRPVPKADVALHCGDLTNSGGSSNYRRAVDMMAEIDAELKIVIAGNHDRSLDEEHWIRSGGTSADTAEGLHIMTGPYAAAAGVTYLVEGTKSFILSNGATFTIYTSPYTPEFCGFAFAYDHEYDRFNTLSQTASGFTSIAQNPIPDTGIDIVMTHGPPKNMLDECPGGNVGCPSLLRAVARSKPLMHCFGHIHEGHGSKLVTWDQGNGIDKAEDVSCNYPESTVASIDKGQQTLMVNAAIMVNPPDWGGELTPQNPPWLVDLELPKAV</sequence>
<dbReference type="EMBL" id="JBFCZG010000010">
    <property type="protein sequence ID" value="KAL3417712.1"/>
    <property type="molecule type" value="Genomic_DNA"/>
</dbReference>
<reference evidence="2 3" key="1">
    <citation type="submission" date="2024-06" db="EMBL/GenBank/DDBJ databases">
        <title>Complete genome of Phlyctema vagabunda strain 19-DSS-EL-015.</title>
        <authorList>
            <person name="Fiorenzani C."/>
        </authorList>
    </citation>
    <scope>NUCLEOTIDE SEQUENCE [LARGE SCALE GENOMIC DNA]</scope>
    <source>
        <strain evidence="2 3">19-DSS-EL-015</strain>
    </source>
</reference>
<dbReference type="InterPro" id="IPR004843">
    <property type="entry name" value="Calcineurin-like_PHP"/>
</dbReference>
<feature type="domain" description="Calcineurin-like phosphoesterase" evidence="1">
    <location>
        <begin position="17"/>
        <end position="231"/>
    </location>
</feature>
<evidence type="ECO:0000313" key="2">
    <source>
        <dbReference type="EMBL" id="KAL3417712.1"/>
    </source>
</evidence>
<dbReference type="InterPro" id="IPR029052">
    <property type="entry name" value="Metallo-depent_PP-like"/>
</dbReference>
<dbReference type="Proteomes" id="UP001629113">
    <property type="component" value="Unassembled WGS sequence"/>
</dbReference>
<dbReference type="SUPFAM" id="SSF56300">
    <property type="entry name" value="Metallo-dependent phosphatases"/>
    <property type="match status" value="1"/>
</dbReference>
<dbReference type="PANTHER" id="PTHR12905:SF0">
    <property type="entry name" value="CALCINEURIN-LIKE PHOSPHOESTERASE DOMAIN-CONTAINING PROTEIN"/>
    <property type="match status" value="1"/>
</dbReference>
<proteinExistence type="predicted"/>
<dbReference type="PANTHER" id="PTHR12905">
    <property type="entry name" value="METALLOPHOSPHOESTERASE"/>
    <property type="match status" value="1"/>
</dbReference>
<protein>
    <recommendedName>
        <fullName evidence="1">Calcineurin-like phosphoesterase domain-containing protein</fullName>
    </recommendedName>
</protein>
<name>A0ABR4P3F8_9HELO</name>
<accession>A0ABR4P3F8</accession>
<dbReference type="InterPro" id="IPR051693">
    <property type="entry name" value="UPF0046_metallophosphoest"/>
</dbReference>
<gene>
    <name evidence="2" type="ORF">PVAG01_10722</name>
</gene>
<keyword evidence="3" id="KW-1185">Reference proteome</keyword>
<dbReference type="Gene3D" id="3.60.21.10">
    <property type="match status" value="1"/>
</dbReference>
<organism evidence="2 3">
    <name type="scientific">Phlyctema vagabunda</name>
    <dbReference type="NCBI Taxonomy" id="108571"/>
    <lineage>
        <taxon>Eukaryota</taxon>
        <taxon>Fungi</taxon>
        <taxon>Dikarya</taxon>
        <taxon>Ascomycota</taxon>
        <taxon>Pezizomycotina</taxon>
        <taxon>Leotiomycetes</taxon>
        <taxon>Helotiales</taxon>
        <taxon>Dermateaceae</taxon>
        <taxon>Phlyctema</taxon>
    </lineage>
</organism>
<dbReference type="CDD" id="cd07379">
    <property type="entry name" value="MPP_239FB"/>
    <property type="match status" value="1"/>
</dbReference>
<comment type="caution">
    <text evidence="2">The sequence shown here is derived from an EMBL/GenBank/DDBJ whole genome shotgun (WGS) entry which is preliminary data.</text>
</comment>
<dbReference type="Pfam" id="PF00149">
    <property type="entry name" value="Metallophos"/>
    <property type="match status" value="1"/>
</dbReference>
<evidence type="ECO:0000259" key="1">
    <source>
        <dbReference type="Pfam" id="PF00149"/>
    </source>
</evidence>
<evidence type="ECO:0000313" key="3">
    <source>
        <dbReference type="Proteomes" id="UP001629113"/>
    </source>
</evidence>